<organism evidence="2">
    <name type="scientific">uncultured Solirubrobacteraceae bacterium</name>
    <dbReference type="NCBI Taxonomy" id="1162706"/>
    <lineage>
        <taxon>Bacteria</taxon>
        <taxon>Bacillati</taxon>
        <taxon>Actinomycetota</taxon>
        <taxon>Thermoleophilia</taxon>
        <taxon>Solirubrobacterales</taxon>
        <taxon>Solirubrobacteraceae</taxon>
        <taxon>environmental samples</taxon>
    </lineage>
</organism>
<accession>A0A6J4T1J7</accession>
<gene>
    <name evidence="2" type="ORF">AVDCRST_MAG13-2830</name>
</gene>
<feature type="compositionally biased region" description="Basic and acidic residues" evidence="1">
    <location>
        <begin position="44"/>
        <end position="55"/>
    </location>
</feature>
<feature type="compositionally biased region" description="Basic residues" evidence="1">
    <location>
        <begin position="100"/>
        <end position="123"/>
    </location>
</feature>
<dbReference type="GO" id="GO:0003677">
    <property type="term" value="F:DNA binding"/>
    <property type="evidence" value="ECO:0007669"/>
    <property type="project" value="UniProtKB-KW"/>
</dbReference>
<name>A0A6J4T1J7_9ACTN</name>
<feature type="compositionally biased region" description="Basic residues" evidence="1">
    <location>
        <begin position="1"/>
        <end position="12"/>
    </location>
</feature>
<sequence length="157" mass="18129">GGKQHQPGHHHRQPDLRSRAAFPAQRDVRLQAAGGRQHPPQGQRDGRVGRQAELLRRHRLGRAGREQRPLPLQGPARGDRRPPRVARVAGPAGQQAPVDRHHRRHRAVPRRPRRGRALRRRLRGAVGHPGRHERLQRPRSLPRGRRERHGRRRHPLL</sequence>
<protein>
    <submittedName>
        <fullName evidence="2">Single-stranded DNA-binding protein</fullName>
    </submittedName>
</protein>
<dbReference type="AlphaFoldDB" id="A0A6J4T1J7"/>
<feature type="non-terminal residue" evidence="2">
    <location>
        <position position="1"/>
    </location>
</feature>
<evidence type="ECO:0000313" key="2">
    <source>
        <dbReference type="EMBL" id="CAA9511335.1"/>
    </source>
</evidence>
<feature type="non-terminal residue" evidence="2">
    <location>
        <position position="157"/>
    </location>
</feature>
<evidence type="ECO:0000256" key="1">
    <source>
        <dbReference type="SAM" id="MobiDB-lite"/>
    </source>
</evidence>
<feature type="compositionally biased region" description="Basic residues" evidence="1">
    <location>
        <begin position="140"/>
        <end position="157"/>
    </location>
</feature>
<feature type="region of interest" description="Disordered" evidence="1">
    <location>
        <begin position="1"/>
        <end position="157"/>
    </location>
</feature>
<reference evidence="2" key="1">
    <citation type="submission" date="2020-02" db="EMBL/GenBank/DDBJ databases">
        <authorList>
            <person name="Meier V. D."/>
        </authorList>
    </citation>
    <scope>NUCLEOTIDE SEQUENCE</scope>
    <source>
        <strain evidence="2">AVDCRST_MAG13</strain>
    </source>
</reference>
<proteinExistence type="predicted"/>
<keyword evidence="2" id="KW-0238">DNA-binding</keyword>
<dbReference type="EMBL" id="CADCVO010000448">
    <property type="protein sequence ID" value="CAA9511335.1"/>
    <property type="molecule type" value="Genomic_DNA"/>
</dbReference>